<accession>A0A7K3WT71</accession>
<protein>
    <submittedName>
        <fullName evidence="1">Uncharacterized protein</fullName>
    </submittedName>
</protein>
<organism evidence="1 2">
    <name type="scientific">Cryomorpha ignava</name>
    <dbReference type="NCBI Taxonomy" id="101383"/>
    <lineage>
        <taxon>Bacteria</taxon>
        <taxon>Pseudomonadati</taxon>
        <taxon>Bacteroidota</taxon>
        <taxon>Flavobacteriia</taxon>
        <taxon>Flavobacteriales</taxon>
        <taxon>Cryomorphaceae</taxon>
        <taxon>Cryomorpha</taxon>
    </lineage>
</organism>
<dbReference type="Proteomes" id="UP000486602">
    <property type="component" value="Unassembled WGS sequence"/>
</dbReference>
<keyword evidence="2" id="KW-1185">Reference proteome</keyword>
<proteinExistence type="predicted"/>
<sequence length="81" mass="9509">MEIIIKGDDKKLLKQVEDLARKLGLIVSRKKQTELNLQKDRSEKLFQIMEEIAASNAFGSIKDLVVWQREQRKYRPLPGRE</sequence>
<comment type="caution">
    <text evidence="1">The sequence shown here is derived from an EMBL/GenBank/DDBJ whole genome shotgun (WGS) entry which is preliminary data.</text>
</comment>
<dbReference type="EMBL" id="JAAGVY010000030">
    <property type="protein sequence ID" value="NEN24656.1"/>
    <property type="molecule type" value="Genomic_DNA"/>
</dbReference>
<dbReference type="RefSeq" id="WP_163286049.1">
    <property type="nucleotide sequence ID" value="NZ_JAAGVY010000030.1"/>
</dbReference>
<reference evidence="1 2" key="1">
    <citation type="submission" date="2020-02" db="EMBL/GenBank/DDBJ databases">
        <title>Out from the shadows clarifying the taxonomy of the family Cryomorphaceae and related taxa by utilizing the GTDB taxonomic framework.</title>
        <authorList>
            <person name="Bowman J.P."/>
        </authorList>
    </citation>
    <scope>NUCLEOTIDE SEQUENCE [LARGE SCALE GENOMIC DNA]</scope>
    <source>
        <strain evidence="1 2">QSSC 1-22</strain>
    </source>
</reference>
<gene>
    <name evidence="1" type="ORF">G3O08_14205</name>
</gene>
<name>A0A7K3WT71_9FLAO</name>
<evidence type="ECO:0000313" key="1">
    <source>
        <dbReference type="EMBL" id="NEN24656.1"/>
    </source>
</evidence>
<evidence type="ECO:0000313" key="2">
    <source>
        <dbReference type="Proteomes" id="UP000486602"/>
    </source>
</evidence>
<dbReference type="AlphaFoldDB" id="A0A7K3WT71"/>